<organism evidence="2 3">
    <name type="scientific">Paenimyroides baculatum</name>
    <dbReference type="NCBI Taxonomy" id="2608000"/>
    <lineage>
        <taxon>Bacteria</taxon>
        <taxon>Pseudomonadati</taxon>
        <taxon>Bacteroidota</taxon>
        <taxon>Flavobacteriia</taxon>
        <taxon>Flavobacteriales</taxon>
        <taxon>Flavobacteriaceae</taxon>
        <taxon>Paenimyroides</taxon>
    </lineage>
</organism>
<comment type="caution">
    <text evidence="2">The sequence shown here is derived from an EMBL/GenBank/DDBJ whole genome shotgun (WGS) entry which is preliminary data.</text>
</comment>
<name>A0A5M6C9H6_9FLAO</name>
<dbReference type="RefSeq" id="WP_150014783.1">
    <property type="nucleotide sequence ID" value="NZ_VWSG01000017.1"/>
</dbReference>
<proteinExistence type="predicted"/>
<dbReference type="EMBL" id="VWSG01000017">
    <property type="protein sequence ID" value="KAA5531744.1"/>
    <property type="molecule type" value="Genomic_DNA"/>
</dbReference>
<protein>
    <submittedName>
        <fullName evidence="2">Uncharacterized protein</fullName>
    </submittedName>
</protein>
<evidence type="ECO:0000313" key="2">
    <source>
        <dbReference type="EMBL" id="KAA5531744.1"/>
    </source>
</evidence>
<accession>A0A5M6C9H6</accession>
<reference evidence="2 3" key="1">
    <citation type="submission" date="2019-09" db="EMBL/GenBank/DDBJ databases">
        <title>Genome sequence and assembly of Flavobacterium sp.</title>
        <authorList>
            <person name="Chhetri G."/>
        </authorList>
    </citation>
    <scope>NUCLEOTIDE SEQUENCE [LARGE SCALE GENOMIC DNA]</scope>
    <source>
        <strain evidence="2 3">SNL9</strain>
    </source>
</reference>
<gene>
    <name evidence="2" type="ORF">F0460_15245</name>
</gene>
<evidence type="ECO:0000256" key="1">
    <source>
        <dbReference type="SAM" id="Coils"/>
    </source>
</evidence>
<keyword evidence="3" id="KW-1185">Reference proteome</keyword>
<evidence type="ECO:0000313" key="3">
    <source>
        <dbReference type="Proteomes" id="UP000325141"/>
    </source>
</evidence>
<feature type="coiled-coil region" evidence="1">
    <location>
        <begin position="20"/>
        <end position="51"/>
    </location>
</feature>
<dbReference type="AlphaFoldDB" id="A0A5M6C9H6"/>
<keyword evidence="1" id="KW-0175">Coiled coil</keyword>
<sequence length="155" mass="17709">MIKFFKELFGSIKEGIAEGVAEANQEMVQEKEQENKLKETENSENKKAINELSFDERFGTALGAPFRAAIFGDWFTVFSSNDDDGTQPIYLYKFENYPKLEKHKAELAKFIKRDFSIVDKQTSLEILASYFDVAGIDKNGTILERITSEKVDVNM</sequence>
<dbReference type="Proteomes" id="UP000325141">
    <property type="component" value="Unassembled WGS sequence"/>
</dbReference>